<feature type="domain" description="HTH rpiR-type" evidence="4">
    <location>
        <begin position="5"/>
        <end position="81"/>
    </location>
</feature>
<dbReference type="InterPro" id="IPR035472">
    <property type="entry name" value="RpiR-like_SIS"/>
</dbReference>
<dbReference type="Gene3D" id="3.40.50.10490">
    <property type="entry name" value="Glucose-6-phosphate isomerase like protein, domain 1"/>
    <property type="match status" value="1"/>
</dbReference>
<dbReference type="SUPFAM" id="SSF46689">
    <property type="entry name" value="Homeodomain-like"/>
    <property type="match status" value="1"/>
</dbReference>
<dbReference type="InterPro" id="IPR046348">
    <property type="entry name" value="SIS_dom_sf"/>
</dbReference>
<proteinExistence type="predicted"/>
<dbReference type="InterPro" id="IPR001347">
    <property type="entry name" value="SIS_dom"/>
</dbReference>
<evidence type="ECO:0000256" key="1">
    <source>
        <dbReference type="ARBA" id="ARBA00023015"/>
    </source>
</evidence>
<dbReference type="STRING" id="708126.BW727_101434"/>
<keyword evidence="7" id="KW-1185">Reference proteome</keyword>
<dbReference type="InterPro" id="IPR036388">
    <property type="entry name" value="WH-like_DNA-bd_sf"/>
</dbReference>
<evidence type="ECO:0000313" key="6">
    <source>
        <dbReference type="EMBL" id="AQS53801.1"/>
    </source>
</evidence>
<evidence type="ECO:0000259" key="5">
    <source>
        <dbReference type="PROSITE" id="PS51464"/>
    </source>
</evidence>
<protein>
    <submittedName>
        <fullName evidence="6">Putative HTH-type transcriptional regulator YbbH</fullName>
    </submittedName>
</protein>
<dbReference type="OrthoDB" id="3684496at2"/>
<dbReference type="PANTHER" id="PTHR30514">
    <property type="entry name" value="GLUCOKINASE"/>
    <property type="match status" value="1"/>
</dbReference>
<dbReference type="EMBL" id="CP019728">
    <property type="protein sequence ID" value="AQS53801.1"/>
    <property type="molecule type" value="Genomic_DNA"/>
</dbReference>
<dbReference type="Pfam" id="PF01418">
    <property type="entry name" value="HTH_6"/>
    <property type="match status" value="1"/>
</dbReference>
<accession>A0A1S6IQH1</accession>
<dbReference type="Proteomes" id="UP000188993">
    <property type="component" value="Chromosome"/>
</dbReference>
<dbReference type="PANTHER" id="PTHR30514:SF1">
    <property type="entry name" value="HTH-TYPE TRANSCRIPTIONAL REGULATOR HEXR-RELATED"/>
    <property type="match status" value="1"/>
</dbReference>
<dbReference type="GO" id="GO:0003677">
    <property type="term" value="F:DNA binding"/>
    <property type="evidence" value="ECO:0007669"/>
    <property type="project" value="UniProtKB-KW"/>
</dbReference>
<dbReference type="InterPro" id="IPR000281">
    <property type="entry name" value="HTH_RpiR"/>
</dbReference>
<keyword evidence="3" id="KW-0804">Transcription</keyword>
<dbReference type="PROSITE" id="PS51071">
    <property type="entry name" value="HTH_RPIR"/>
    <property type="match status" value="1"/>
</dbReference>
<name>A0A1S6IQH1_9LACT</name>
<reference evidence="6 7" key="1">
    <citation type="journal article" date="2014" name="Int. J. Syst. Evol. Microbiol.">
        <title>Jeotgalibaca dankookensis gen. nov., sp. nov., a member of the family Carnobacteriaceae, isolated from seujeot (Korean traditional food).</title>
        <authorList>
            <person name="Lee D.G."/>
            <person name="Trujillo M.E."/>
            <person name="Kang H."/>
            <person name="Ahn T.Y."/>
        </authorList>
    </citation>
    <scope>NUCLEOTIDE SEQUENCE [LARGE SCALE GENOMIC DNA]</scope>
    <source>
        <strain evidence="6 7">EX-07</strain>
    </source>
</reference>
<evidence type="ECO:0000313" key="7">
    <source>
        <dbReference type="Proteomes" id="UP000188993"/>
    </source>
</evidence>
<dbReference type="GO" id="GO:1901135">
    <property type="term" value="P:carbohydrate derivative metabolic process"/>
    <property type="evidence" value="ECO:0007669"/>
    <property type="project" value="InterPro"/>
</dbReference>
<dbReference type="AlphaFoldDB" id="A0A1S6IQH1"/>
<dbReference type="GO" id="GO:0097367">
    <property type="term" value="F:carbohydrate derivative binding"/>
    <property type="evidence" value="ECO:0007669"/>
    <property type="project" value="InterPro"/>
</dbReference>
<dbReference type="InterPro" id="IPR009057">
    <property type="entry name" value="Homeodomain-like_sf"/>
</dbReference>
<keyword evidence="2" id="KW-0238">DNA-binding</keyword>
<gene>
    <name evidence="6" type="primary">ybbH_2</name>
    <name evidence="6" type="ORF">BW727_101434</name>
</gene>
<dbReference type="GO" id="GO:0003700">
    <property type="term" value="F:DNA-binding transcription factor activity"/>
    <property type="evidence" value="ECO:0007669"/>
    <property type="project" value="InterPro"/>
</dbReference>
<dbReference type="RefSeq" id="WP_062470690.1">
    <property type="nucleotide sequence ID" value="NZ_BBYN01000023.1"/>
</dbReference>
<dbReference type="InterPro" id="IPR047640">
    <property type="entry name" value="RpiR-like"/>
</dbReference>
<evidence type="ECO:0000256" key="2">
    <source>
        <dbReference type="ARBA" id="ARBA00023125"/>
    </source>
</evidence>
<dbReference type="SUPFAM" id="SSF53697">
    <property type="entry name" value="SIS domain"/>
    <property type="match status" value="1"/>
</dbReference>
<dbReference type="Gene3D" id="1.10.10.10">
    <property type="entry name" value="Winged helix-like DNA-binding domain superfamily/Winged helix DNA-binding domain"/>
    <property type="match status" value="1"/>
</dbReference>
<evidence type="ECO:0000259" key="4">
    <source>
        <dbReference type="PROSITE" id="PS51071"/>
    </source>
</evidence>
<feature type="domain" description="SIS" evidence="5">
    <location>
        <begin position="120"/>
        <end position="260"/>
    </location>
</feature>
<dbReference type="CDD" id="cd05013">
    <property type="entry name" value="SIS_RpiR"/>
    <property type="match status" value="1"/>
</dbReference>
<organism evidence="6 7">
    <name type="scientific">Jeotgalibaca dankookensis</name>
    <dbReference type="NCBI Taxonomy" id="708126"/>
    <lineage>
        <taxon>Bacteria</taxon>
        <taxon>Bacillati</taxon>
        <taxon>Bacillota</taxon>
        <taxon>Bacilli</taxon>
        <taxon>Lactobacillales</taxon>
        <taxon>Carnobacteriaceae</taxon>
        <taxon>Jeotgalibaca</taxon>
    </lineage>
</organism>
<keyword evidence="1" id="KW-0805">Transcription regulation</keyword>
<dbReference type="PROSITE" id="PS51464">
    <property type="entry name" value="SIS"/>
    <property type="match status" value="1"/>
</dbReference>
<evidence type="ECO:0000256" key="3">
    <source>
        <dbReference type="ARBA" id="ARBA00023163"/>
    </source>
</evidence>
<sequence length="278" mass="31486">MTKKLGLTLQIKTNYNQLTKAEKKVADFILANTEKVVYLSITDLADECTVGETSVYRFCRTMGFQGYQEFKMQLALYLASEENNERTHNLSKIEDVIRQKHIQATEESYQLLDSNMLEQIVNMMEESNNIYFFGVGDSLQMAQDAWNRFIRITNKVNIIPDPHMQAMAIALASPKDLLVLFSYSGATKDIVHIAEKAKEAGVKVVCITSFKQSPLMTYVDAFLLCGTKESPLEGGSASVKIGQLFLIDLLFQTYYSRNKEVSVENHRKSTKAVVDKLF</sequence>
<dbReference type="Pfam" id="PF01380">
    <property type="entry name" value="SIS"/>
    <property type="match status" value="1"/>
</dbReference>
<dbReference type="KEGG" id="jda:BW727_101434"/>